<protein>
    <recommendedName>
        <fullName evidence="10 11">Catalase-peroxidase</fullName>
        <shortName evidence="10">CP</shortName>
        <ecNumber evidence="10 11">1.11.1.21</ecNumber>
    </recommendedName>
    <alternativeName>
        <fullName evidence="10">Peroxidase/catalase</fullName>
    </alternativeName>
</protein>
<comment type="function">
    <text evidence="10">Bifunctional enzyme with both catalase and broad-spectrum peroxidase activity.</text>
</comment>
<evidence type="ECO:0000259" key="12">
    <source>
        <dbReference type="PROSITE" id="PS50873"/>
    </source>
</evidence>
<feature type="cross-link" description="Tryptophyl-tyrosyl-methioninium (Tyr-Met) (with Trp-105)" evidence="10">
    <location>
        <begin position="227"/>
        <end position="253"/>
    </location>
</feature>
<comment type="caution">
    <text evidence="10">Lacks conserved residue(s) required for the propagation of feature annotation.</text>
</comment>
<dbReference type="PANTHER" id="PTHR30555">
    <property type="entry name" value="HYDROPEROXIDASE I, BIFUNCTIONAL CATALASE-PEROXIDASE"/>
    <property type="match status" value="1"/>
</dbReference>
<comment type="cofactor">
    <cofactor evidence="10">
        <name>heme b</name>
        <dbReference type="ChEBI" id="CHEBI:60344"/>
    </cofactor>
    <text evidence="10">Binds 1 heme b (iron(II)-protoporphyrin IX) group per dimer.</text>
</comment>
<keyword evidence="10 11" id="KW-0732">Signal</keyword>
<dbReference type="Gene3D" id="1.10.420.10">
    <property type="entry name" value="Peroxidase, domain 2"/>
    <property type="match status" value="2"/>
</dbReference>
<feature type="signal peptide" evidence="10 11">
    <location>
        <begin position="1"/>
        <end position="26"/>
    </location>
</feature>
<dbReference type="OrthoDB" id="9759743at2"/>
<evidence type="ECO:0000256" key="7">
    <source>
        <dbReference type="ARBA" id="ARBA00049145"/>
    </source>
</evidence>
<dbReference type="eggNOG" id="COG0376">
    <property type="taxonomic scope" value="Bacteria"/>
</dbReference>
<evidence type="ECO:0000256" key="9">
    <source>
        <dbReference type="ARBA" id="ARBA00060838"/>
    </source>
</evidence>
<dbReference type="PROSITE" id="PS00436">
    <property type="entry name" value="PEROXIDASE_2"/>
    <property type="match status" value="1"/>
</dbReference>
<dbReference type="GO" id="GO:0020037">
    <property type="term" value="F:heme binding"/>
    <property type="evidence" value="ECO:0007669"/>
    <property type="project" value="InterPro"/>
</dbReference>
<dbReference type="RefSeq" id="WP_009837064.1">
    <property type="nucleotide sequence ID" value="NZ_AAOH01000001.1"/>
</dbReference>
<dbReference type="InterPro" id="IPR000763">
    <property type="entry name" value="Catalase_peroxidase"/>
</dbReference>
<reference evidence="13 14" key="1">
    <citation type="submission" date="2006-02" db="EMBL/GenBank/DDBJ databases">
        <authorList>
            <person name="Moran M.A."/>
            <person name="Kjelleberg S."/>
            <person name="Egan S."/>
            <person name="Saunders N."/>
            <person name="Thomas T."/>
            <person name="Ferriera S."/>
            <person name="Johnson J."/>
            <person name="Kravitz S."/>
            <person name="Halpern A."/>
            <person name="Remington K."/>
            <person name="Beeson K."/>
            <person name="Tran B."/>
            <person name="Rogers Y.-H."/>
            <person name="Friedman R."/>
            <person name="Venter J.C."/>
        </authorList>
    </citation>
    <scope>NUCLEOTIDE SEQUENCE [LARGE SCALE GENOMIC DNA]</scope>
    <source>
        <strain evidence="13 14">D2</strain>
    </source>
</reference>
<dbReference type="CDD" id="cd00649">
    <property type="entry name" value="catalase_peroxidase_1"/>
    <property type="match status" value="1"/>
</dbReference>
<feature type="binding site" description="axial binding residue" evidence="10">
    <location>
        <position position="268"/>
    </location>
    <ligand>
        <name>heme b</name>
        <dbReference type="ChEBI" id="CHEBI:60344"/>
    </ligand>
    <ligandPart>
        <name>Fe</name>
        <dbReference type="ChEBI" id="CHEBI:18248"/>
    </ligandPart>
</feature>
<keyword evidence="1 10" id="KW-0575">Peroxidase</keyword>
<dbReference type="AlphaFoldDB" id="A4C5D4"/>
<dbReference type="CDD" id="cd08200">
    <property type="entry name" value="catalase_peroxidase_2"/>
    <property type="match status" value="1"/>
</dbReference>
<dbReference type="EMBL" id="AAOH01000001">
    <property type="protein sequence ID" value="EAR30766.1"/>
    <property type="molecule type" value="Genomic_DNA"/>
</dbReference>
<dbReference type="InterPro" id="IPR019794">
    <property type="entry name" value="Peroxidases_AS"/>
</dbReference>
<dbReference type="Pfam" id="PF00141">
    <property type="entry name" value="peroxidase"/>
    <property type="match status" value="2"/>
</dbReference>
<evidence type="ECO:0000256" key="5">
    <source>
        <dbReference type="ARBA" id="ARBA00023004"/>
    </source>
</evidence>
<comment type="caution">
    <text evidence="13">The sequence shown here is derived from an EMBL/GenBank/DDBJ whole genome shotgun (WGS) entry which is preliminary data.</text>
</comment>
<dbReference type="InterPro" id="IPR002016">
    <property type="entry name" value="Haem_peroxidase"/>
</dbReference>
<feature type="site" description="Transition state stabilizer" evidence="10">
    <location>
        <position position="102"/>
    </location>
</feature>
<dbReference type="Proteomes" id="UP000006201">
    <property type="component" value="Unassembled WGS sequence"/>
</dbReference>
<proteinExistence type="inferred from homology"/>
<comment type="subunit">
    <text evidence="10">Homodimer or homotetramer.</text>
</comment>
<dbReference type="STRING" id="87626.PTD2_04316"/>
<dbReference type="NCBIfam" id="NF011635">
    <property type="entry name" value="PRK15061.1"/>
    <property type="match status" value="1"/>
</dbReference>
<feature type="domain" description="Plant heme peroxidase family profile" evidence="12">
    <location>
        <begin position="497"/>
        <end position="737"/>
    </location>
</feature>
<evidence type="ECO:0000313" key="13">
    <source>
        <dbReference type="EMBL" id="EAR30766.1"/>
    </source>
</evidence>
<feature type="chain" id="PRO_5006990842" description="Catalase-peroxidase" evidence="10 11">
    <location>
        <begin position="27"/>
        <end position="737"/>
    </location>
</feature>
<dbReference type="PRINTS" id="PR00460">
    <property type="entry name" value="BPEROXIDASE"/>
</dbReference>
<evidence type="ECO:0000256" key="1">
    <source>
        <dbReference type="ARBA" id="ARBA00022559"/>
    </source>
</evidence>
<feature type="domain" description="Plant heme peroxidase family profile" evidence="12">
    <location>
        <begin position="139"/>
        <end position="434"/>
    </location>
</feature>
<keyword evidence="4 10" id="KW-0560">Oxidoreductase</keyword>
<dbReference type="PROSITE" id="PS50873">
    <property type="entry name" value="PEROXIDASE_4"/>
    <property type="match status" value="2"/>
</dbReference>
<feature type="active site" description="Proton acceptor" evidence="10">
    <location>
        <position position="106"/>
    </location>
</feature>
<evidence type="ECO:0000256" key="4">
    <source>
        <dbReference type="ARBA" id="ARBA00023002"/>
    </source>
</evidence>
<keyword evidence="6 10" id="KW-0376">Hydrogen peroxide</keyword>
<comment type="PTM">
    <text evidence="10">Formation of the three residue Trp-Tyr-Met cross-link is important for the catalase, but not the peroxidase activity of the enzyme.</text>
</comment>
<dbReference type="FunFam" id="1.10.520.10:FF:000002">
    <property type="entry name" value="Catalase-peroxidase"/>
    <property type="match status" value="1"/>
</dbReference>
<evidence type="ECO:0000256" key="2">
    <source>
        <dbReference type="ARBA" id="ARBA00022617"/>
    </source>
</evidence>
<name>A4C5D4_9GAMM</name>
<evidence type="ECO:0000256" key="11">
    <source>
        <dbReference type="RuleBase" id="RU003451"/>
    </source>
</evidence>
<dbReference type="HOGENOM" id="CLU_025424_2_0_6"/>
<evidence type="ECO:0000256" key="8">
    <source>
        <dbReference type="ARBA" id="ARBA00051651"/>
    </source>
</evidence>
<dbReference type="GO" id="GO:0005829">
    <property type="term" value="C:cytosol"/>
    <property type="evidence" value="ECO:0007669"/>
    <property type="project" value="TreeGrafter"/>
</dbReference>
<dbReference type="Gene3D" id="1.10.520.10">
    <property type="match status" value="2"/>
</dbReference>
<dbReference type="HAMAP" id="MF_01961">
    <property type="entry name" value="Catal_peroxid"/>
    <property type="match status" value="1"/>
</dbReference>
<dbReference type="GO" id="GO:0046872">
    <property type="term" value="F:metal ion binding"/>
    <property type="evidence" value="ECO:0007669"/>
    <property type="project" value="UniProtKB-KW"/>
</dbReference>
<comment type="catalytic activity">
    <reaction evidence="7 10 11">
        <text>2 H2O2 = O2 + 2 H2O</text>
        <dbReference type="Rhea" id="RHEA:20309"/>
        <dbReference type="ChEBI" id="CHEBI:15377"/>
        <dbReference type="ChEBI" id="CHEBI:15379"/>
        <dbReference type="ChEBI" id="CHEBI:16240"/>
        <dbReference type="EC" id="1.11.1.21"/>
    </reaction>
</comment>
<dbReference type="PANTHER" id="PTHR30555:SF0">
    <property type="entry name" value="CATALASE-PEROXIDASE"/>
    <property type="match status" value="1"/>
</dbReference>
<comment type="similarity">
    <text evidence="9 10 11">Belongs to the peroxidase family. Peroxidase/catalase subfamily.</text>
</comment>
<keyword evidence="5 10" id="KW-0408">Iron</keyword>
<keyword evidence="2 10" id="KW-0349">Heme</keyword>
<dbReference type="EC" id="1.11.1.21" evidence="10 11"/>
<dbReference type="SUPFAM" id="SSF48113">
    <property type="entry name" value="Heme-dependent peroxidases"/>
    <property type="match status" value="2"/>
</dbReference>
<dbReference type="FunFam" id="1.10.420.10:FF:000004">
    <property type="entry name" value="Catalase-peroxidase"/>
    <property type="match status" value="1"/>
</dbReference>
<gene>
    <name evidence="10" type="primary">katG</name>
    <name evidence="13" type="ORF">PTD2_04316</name>
</gene>
<dbReference type="GO" id="GO:0042744">
    <property type="term" value="P:hydrogen peroxide catabolic process"/>
    <property type="evidence" value="ECO:0007669"/>
    <property type="project" value="UniProtKB-KW"/>
</dbReference>
<dbReference type="NCBIfam" id="TIGR00198">
    <property type="entry name" value="cat_per_HPI"/>
    <property type="match status" value="1"/>
</dbReference>
<organism evidence="13 14">
    <name type="scientific">Pseudoalteromonas tunicata D2</name>
    <dbReference type="NCBI Taxonomy" id="87626"/>
    <lineage>
        <taxon>Bacteria</taxon>
        <taxon>Pseudomonadati</taxon>
        <taxon>Pseudomonadota</taxon>
        <taxon>Gammaproteobacteria</taxon>
        <taxon>Alteromonadales</taxon>
        <taxon>Pseudoalteromonadaceae</taxon>
        <taxon>Pseudoalteromonas</taxon>
    </lineage>
</organism>
<accession>A4C5D4</accession>
<evidence type="ECO:0000256" key="6">
    <source>
        <dbReference type="ARBA" id="ARBA00023324"/>
    </source>
</evidence>
<comment type="catalytic activity">
    <reaction evidence="8 10 11">
        <text>H2O2 + AH2 = A + 2 H2O</text>
        <dbReference type="Rhea" id="RHEA:30275"/>
        <dbReference type="ChEBI" id="CHEBI:13193"/>
        <dbReference type="ChEBI" id="CHEBI:15377"/>
        <dbReference type="ChEBI" id="CHEBI:16240"/>
        <dbReference type="ChEBI" id="CHEBI:17499"/>
        <dbReference type="EC" id="1.11.1.21"/>
    </reaction>
</comment>
<keyword evidence="3 10" id="KW-0479">Metal-binding</keyword>
<keyword evidence="14" id="KW-1185">Reference proteome</keyword>
<sequence precursor="true">MLKQPTATISKLAIAVSMLISANAQATNDIKTNQFWWPEQLNLSPLRAHGEESNPMGENFNYKAAFLSLDLNQVKADIEQVLTQSQDWWPADYGHYGPFFIRMAWHAAGTYRVHDGRGGAGGGQQRFDPLNSWPDNANLDKARRLLWPIKQKYGHNLSWADLIALTGNVALESMGFKTFGYAGGREDDWEPDYVYWGPESKFLADERRDKKGKLKGPLAAVEMGLIYVNPEGPHGNPDPIASANDIRMSFGRMAMNDEEIVALIAGGHSFGKAHGAKKAGCLDVAPAAAAIEEQGFGWKNKCGKGNAEDTITSGLEGAWTVTPTRWSINYLQNLFAYNWVQTKSPAGATQWIPENNQAANLVPDAHIEGKRHAPIMFTTDIALKEDPEFNKISQRFLNDPKEFELAFAKAWFKLNHRDMGPRARYLGSEVPKEILLWQDYIPEVNHPLVNEKDITSLKNAILSSGLTVPELVRVAWGSAASYRDTDMRGGANGARIRLAPQNEWAVNNPAEVSKVLAKLEAIQTQFNKKSSKRKISLADIIVLAGASAIEQAAKEAGHTVKVPFTPGRMDASQEMTDVESFKVLEPKADAFRNFYSEQSYFSPAEMLIERADLLNLTVPEMTVLLGGMRALNANTNGAQHGVLTAKPGTLNNDFFVNLLDMSTKWTKSGTEGVYEGHDRKTNQLKWTATPVDLIFGSNSELRSMAEVYAAQGAEKKFVEDFVSAWSKVMKLDRFDLR</sequence>
<evidence type="ECO:0000256" key="3">
    <source>
        <dbReference type="ARBA" id="ARBA00022723"/>
    </source>
</evidence>
<evidence type="ECO:0000313" key="14">
    <source>
        <dbReference type="Proteomes" id="UP000006201"/>
    </source>
</evidence>
<dbReference type="InterPro" id="IPR010255">
    <property type="entry name" value="Haem_peroxidase_sf"/>
</dbReference>
<dbReference type="PRINTS" id="PR00458">
    <property type="entry name" value="PEROXIDASE"/>
</dbReference>
<dbReference type="GO" id="GO:0004096">
    <property type="term" value="F:catalase activity"/>
    <property type="evidence" value="ECO:0007669"/>
    <property type="project" value="UniProtKB-UniRule"/>
</dbReference>
<dbReference type="GO" id="GO:0070301">
    <property type="term" value="P:cellular response to hydrogen peroxide"/>
    <property type="evidence" value="ECO:0007669"/>
    <property type="project" value="TreeGrafter"/>
</dbReference>
<evidence type="ECO:0000256" key="10">
    <source>
        <dbReference type="HAMAP-Rule" id="MF_01961"/>
    </source>
</evidence>